<dbReference type="EMBL" id="SIRE01000044">
    <property type="protein sequence ID" value="TBL68552.1"/>
    <property type="molecule type" value="Genomic_DNA"/>
</dbReference>
<dbReference type="PANTHER" id="PTHR32089">
    <property type="entry name" value="METHYL-ACCEPTING CHEMOTAXIS PROTEIN MCPB"/>
    <property type="match status" value="1"/>
</dbReference>
<evidence type="ECO:0000256" key="6">
    <source>
        <dbReference type="PROSITE-ProRule" id="PRU00284"/>
    </source>
</evidence>
<keyword evidence="2" id="KW-1003">Cell membrane</keyword>
<dbReference type="RefSeq" id="WP_131018800.1">
    <property type="nucleotide sequence ID" value="NZ_SIRE01000044.1"/>
</dbReference>
<evidence type="ECO:0000256" key="3">
    <source>
        <dbReference type="ARBA" id="ARBA00023136"/>
    </source>
</evidence>
<feature type="domain" description="Methyl-accepting transducer" evidence="8">
    <location>
        <begin position="301"/>
        <end position="537"/>
    </location>
</feature>
<keyword evidence="4 6" id="KW-0807">Transducer</keyword>
<dbReference type="Proteomes" id="UP000293142">
    <property type="component" value="Unassembled WGS sequence"/>
</dbReference>
<proteinExistence type="inferred from homology"/>
<dbReference type="PANTHER" id="PTHR32089:SF112">
    <property type="entry name" value="LYSOZYME-LIKE PROTEIN-RELATED"/>
    <property type="match status" value="1"/>
</dbReference>
<protein>
    <submittedName>
        <fullName evidence="10">Methyl-accepting chemotaxis protein</fullName>
    </submittedName>
</protein>
<dbReference type="InterPro" id="IPR003660">
    <property type="entry name" value="HAMP_dom"/>
</dbReference>
<evidence type="ECO:0000256" key="1">
    <source>
        <dbReference type="ARBA" id="ARBA00004236"/>
    </source>
</evidence>
<dbReference type="InterPro" id="IPR004089">
    <property type="entry name" value="MCPsignal_dom"/>
</dbReference>
<dbReference type="PRINTS" id="PR00260">
    <property type="entry name" value="CHEMTRNSDUCR"/>
</dbReference>
<name>A0A4V2J305_9BACL</name>
<comment type="caution">
    <text evidence="10">The sequence shown here is derived from an EMBL/GenBank/DDBJ whole genome shotgun (WGS) entry which is preliminary data.</text>
</comment>
<dbReference type="InterPro" id="IPR029151">
    <property type="entry name" value="Sensor-like_sf"/>
</dbReference>
<comment type="similarity">
    <text evidence="5">Belongs to the methyl-accepting chemotaxis (MCP) protein family.</text>
</comment>
<dbReference type="GO" id="GO:0007165">
    <property type="term" value="P:signal transduction"/>
    <property type="evidence" value="ECO:0007669"/>
    <property type="project" value="UniProtKB-KW"/>
</dbReference>
<evidence type="ECO:0000313" key="11">
    <source>
        <dbReference type="Proteomes" id="UP000293142"/>
    </source>
</evidence>
<dbReference type="SUPFAM" id="SSF58104">
    <property type="entry name" value="Methyl-accepting chemotaxis protein (MCP) signaling domain"/>
    <property type="match status" value="1"/>
</dbReference>
<dbReference type="GO" id="GO:0005886">
    <property type="term" value="C:plasma membrane"/>
    <property type="evidence" value="ECO:0007669"/>
    <property type="project" value="UniProtKB-SubCell"/>
</dbReference>
<dbReference type="AlphaFoldDB" id="A0A4V2J305"/>
<evidence type="ECO:0000256" key="2">
    <source>
        <dbReference type="ARBA" id="ARBA00022475"/>
    </source>
</evidence>
<keyword evidence="3 7" id="KW-0472">Membrane</keyword>
<evidence type="ECO:0000256" key="7">
    <source>
        <dbReference type="SAM" id="Phobius"/>
    </source>
</evidence>
<keyword evidence="7" id="KW-0812">Transmembrane</keyword>
<dbReference type="SUPFAM" id="SSF103190">
    <property type="entry name" value="Sensory domain-like"/>
    <property type="match status" value="1"/>
</dbReference>
<dbReference type="GO" id="GO:0004888">
    <property type="term" value="F:transmembrane signaling receptor activity"/>
    <property type="evidence" value="ECO:0007669"/>
    <property type="project" value="InterPro"/>
</dbReference>
<evidence type="ECO:0000259" key="9">
    <source>
        <dbReference type="PROSITE" id="PS50885"/>
    </source>
</evidence>
<evidence type="ECO:0000256" key="5">
    <source>
        <dbReference type="ARBA" id="ARBA00029447"/>
    </source>
</evidence>
<organism evidence="10 11">
    <name type="scientific">Paenibacillus thalictri</name>
    <dbReference type="NCBI Taxonomy" id="2527873"/>
    <lineage>
        <taxon>Bacteria</taxon>
        <taxon>Bacillati</taxon>
        <taxon>Bacillota</taxon>
        <taxon>Bacilli</taxon>
        <taxon>Bacillales</taxon>
        <taxon>Paenibacillaceae</taxon>
        <taxon>Paenibacillus</taxon>
    </lineage>
</organism>
<evidence type="ECO:0000313" key="10">
    <source>
        <dbReference type="EMBL" id="TBL68552.1"/>
    </source>
</evidence>
<reference evidence="10 11" key="1">
    <citation type="submission" date="2019-02" db="EMBL/GenBank/DDBJ databases">
        <title>Paenibacillus sp. nov., isolated from surface-sterilized tissue of Thalictrum simplex L.</title>
        <authorList>
            <person name="Tuo L."/>
        </authorList>
    </citation>
    <scope>NUCLEOTIDE SEQUENCE [LARGE SCALE GENOMIC DNA]</scope>
    <source>
        <strain evidence="10 11">N2SHLJ1</strain>
    </source>
</reference>
<dbReference type="CDD" id="cd06225">
    <property type="entry name" value="HAMP"/>
    <property type="match status" value="1"/>
</dbReference>
<dbReference type="Pfam" id="PF00015">
    <property type="entry name" value="MCPsignal"/>
    <property type="match status" value="1"/>
</dbReference>
<dbReference type="PROSITE" id="PS50885">
    <property type="entry name" value="HAMP"/>
    <property type="match status" value="1"/>
</dbReference>
<accession>A0A4V2J305</accession>
<feature type="transmembrane region" description="Helical" evidence="7">
    <location>
        <begin position="12"/>
        <end position="33"/>
    </location>
</feature>
<dbReference type="OrthoDB" id="369835at2"/>
<feature type="domain" description="HAMP" evidence="9">
    <location>
        <begin position="220"/>
        <end position="278"/>
    </location>
</feature>
<sequence>MKGIHWIRKQLALRIAMVVVAVIFILSAGYVYLQISNIKTAAQGVITSYGTRMAGSYGKQMNVGKLEPFLKNPKEDDTYWAIRQELNVFREQIGALYVYIVRIDDNRRPLIIIDGQPKDSPSASPINEVTDIPDEAVSLLLKGEATSSQVIDNPQYGKYISSYTPLKGADGSVIGVLGIDTEAAVIDSISGQIIKESVLYYVLMFVMTVIGLALITWVLIRALKPLKWIVSGTENIARGELAKANRLLSEHPVRSADEIGAVYRAVAQMSVNLNEMIGGVVAHVSKTSDQLVQSSDSFASEAKQVLDMNIKANQVVSRVSEGALVQSQSTEESSRAMDEIATAIQRISEASLSASDASSKALDNAESGKETIRQMNLQIRAIASAAQEAGARVAVLQSHSREIEYALSGISEIANQTKLLALNASIEAARAGEHGAGFAVVAGEVRKLAESAAASAEAIGDLLRKVGGESSRISEAMQSGAEEIQTGTVLSEKAERYLVQIVENFGYVTEQIHDISSASEQISAGTEEVAASVGEIAHIAKSSSEQTEQIRELTDAQLHSVQHMADSAAQLSGMTHDMREAIKQIKV</sequence>
<dbReference type="PROSITE" id="PS50111">
    <property type="entry name" value="CHEMOTAXIS_TRANSDUC_2"/>
    <property type="match status" value="1"/>
</dbReference>
<evidence type="ECO:0000256" key="4">
    <source>
        <dbReference type="ARBA" id="ARBA00023224"/>
    </source>
</evidence>
<dbReference type="SMART" id="SM00283">
    <property type="entry name" value="MA"/>
    <property type="match status" value="1"/>
</dbReference>
<evidence type="ECO:0000259" key="8">
    <source>
        <dbReference type="PROSITE" id="PS50111"/>
    </source>
</evidence>
<feature type="transmembrane region" description="Helical" evidence="7">
    <location>
        <begin position="198"/>
        <end position="220"/>
    </location>
</feature>
<keyword evidence="11" id="KW-1185">Reference proteome</keyword>
<dbReference type="GO" id="GO:0006935">
    <property type="term" value="P:chemotaxis"/>
    <property type="evidence" value="ECO:0007669"/>
    <property type="project" value="InterPro"/>
</dbReference>
<dbReference type="Gene3D" id="6.10.340.10">
    <property type="match status" value="1"/>
</dbReference>
<gene>
    <name evidence="10" type="ORF">EYB31_37765</name>
</gene>
<dbReference type="InterPro" id="IPR004090">
    <property type="entry name" value="Chemotax_Me-accpt_rcpt"/>
</dbReference>
<comment type="subcellular location">
    <subcellularLocation>
        <location evidence="1">Cell membrane</location>
    </subcellularLocation>
</comment>
<keyword evidence="7" id="KW-1133">Transmembrane helix</keyword>
<dbReference type="Gene3D" id="1.10.287.950">
    <property type="entry name" value="Methyl-accepting chemotaxis protein"/>
    <property type="match status" value="1"/>
</dbReference>